<dbReference type="GO" id="GO:0004735">
    <property type="term" value="F:pyrroline-5-carboxylate reductase activity"/>
    <property type="evidence" value="ECO:0007669"/>
    <property type="project" value="UniProtKB-UniRule"/>
</dbReference>
<evidence type="ECO:0000256" key="4">
    <source>
        <dbReference type="ARBA" id="ARBA00058118"/>
    </source>
</evidence>
<comment type="catalytic activity">
    <reaction evidence="5">
        <text>L-proline + NAD(+) = (S)-1-pyrroline-5-carboxylate + NADH + 2 H(+)</text>
        <dbReference type="Rhea" id="RHEA:14105"/>
        <dbReference type="ChEBI" id="CHEBI:15378"/>
        <dbReference type="ChEBI" id="CHEBI:17388"/>
        <dbReference type="ChEBI" id="CHEBI:57540"/>
        <dbReference type="ChEBI" id="CHEBI:57945"/>
        <dbReference type="ChEBI" id="CHEBI:60039"/>
        <dbReference type="EC" id="1.5.1.2"/>
    </reaction>
</comment>
<dbReference type="PANTHER" id="PTHR11645">
    <property type="entry name" value="PYRROLINE-5-CARBOXYLATE REDUCTASE"/>
    <property type="match status" value="1"/>
</dbReference>
<comment type="caution">
    <text evidence="10">The sequence shown here is derived from an EMBL/GenBank/DDBJ whole genome shotgun (WGS) entry which is preliminary data.</text>
</comment>
<evidence type="ECO:0000256" key="6">
    <source>
        <dbReference type="NCBIfam" id="TIGR00112"/>
    </source>
</evidence>
<dbReference type="SUPFAM" id="SSF51735">
    <property type="entry name" value="NAD(P)-binding Rossmann-fold domains"/>
    <property type="match status" value="1"/>
</dbReference>
<feature type="domain" description="Pyrroline-5-carboxylate reductase catalytic N-terminal" evidence="8">
    <location>
        <begin position="2"/>
        <end position="102"/>
    </location>
</feature>
<feature type="binding site" evidence="7">
    <location>
        <begin position="6"/>
        <end position="11"/>
    </location>
    <ligand>
        <name>NADP(+)</name>
        <dbReference type="ChEBI" id="CHEBI:58349"/>
    </ligand>
</feature>
<dbReference type="GO" id="GO:0005737">
    <property type="term" value="C:cytoplasm"/>
    <property type="evidence" value="ECO:0007669"/>
    <property type="project" value="UniProtKB-SubCell"/>
</dbReference>
<dbReference type="EC" id="1.5.1.2" evidence="5 6"/>
<evidence type="ECO:0000256" key="7">
    <source>
        <dbReference type="PIRSR" id="PIRSR000193-1"/>
    </source>
</evidence>
<dbReference type="UniPathway" id="UPA00098">
    <property type="reaction ID" value="UER00361"/>
</dbReference>
<evidence type="ECO:0000256" key="5">
    <source>
        <dbReference type="HAMAP-Rule" id="MF_01925"/>
    </source>
</evidence>
<comment type="catalytic activity">
    <reaction evidence="5">
        <text>L-proline + NADP(+) = (S)-1-pyrroline-5-carboxylate + NADPH + 2 H(+)</text>
        <dbReference type="Rhea" id="RHEA:14109"/>
        <dbReference type="ChEBI" id="CHEBI:15378"/>
        <dbReference type="ChEBI" id="CHEBI:17388"/>
        <dbReference type="ChEBI" id="CHEBI:57783"/>
        <dbReference type="ChEBI" id="CHEBI:58349"/>
        <dbReference type="ChEBI" id="CHEBI:60039"/>
        <dbReference type="EC" id="1.5.1.2"/>
    </reaction>
</comment>
<comment type="similarity">
    <text evidence="1 5">Belongs to the pyrroline-5-carboxylate reductase family.</text>
</comment>
<dbReference type="Gene3D" id="1.10.3730.10">
    <property type="entry name" value="ProC C-terminal domain-like"/>
    <property type="match status" value="1"/>
</dbReference>
<dbReference type="SUPFAM" id="SSF48179">
    <property type="entry name" value="6-phosphogluconate dehydrogenase C-terminal domain-like"/>
    <property type="match status" value="1"/>
</dbReference>
<feature type="domain" description="Pyrroline-5-carboxylate reductase dimerisation" evidence="9">
    <location>
        <begin position="165"/>
        <end position="269"/>
    </location>
</feature>
<comment type="function">
    <text evidence="4 5">Catalyzes the reduction of 1-pyrroline-5-carboxylate (PCA) to L-proline.</text>
</comment>
<comment type="pathway">
    <text evidence="5">Amino-acid biosynthesis; L-proline biosynthesis; L-proline from L-glutamate 5-semialdehyde: step 1/1.</text>
</comment>
<reference evidence="10 11" key="1">
    <citation type="submission" date="2020-04" db="EMBL/GenBank/DDBJ databases">
        <title>Nesterenkonia sp. nov., isolated from marine sediment.</title>
        <authorList>
            <person name="Zhang G."/>
        </authorList>
    </citation>
    <scope>NUCLEOTIDE SEQUENCE [LARGE SCALE GENOMIC DNA]</scope>
    <source>
        <strain evidence="10 11">MY13</strain>
    </source>
</reference>
<evidence type="ECO:0000256" key="3">
    <source>
        <dbReference type="ARBA" id="ARBA00023002"/>
    </source>
</evidence>
<dbReference type="PANTHER" id="PTHR11645:SF0">
    <property type="entry name" value="PYRROLINE-5-CARBOXYLATE REDUCTASE 3"/>
    <property type="match status" value="1"/>
</dbReference>
<name>A0A7X8TKH8_9MICC</name>
<proteinExistence type="inferred from homology"/>
<sequence>MKIAMIGLGSMNGAILAGLLDSGVQADDVTATSRSAASAQDRSAQYGVQVLAEENQADANTAAVTGADVVFLGVKPYQIIDVCTELKEALKPGAVVVSVAAGVPTDKMEVALQQGQPVIRTMPNTPTSVGEGAIGLAAGTHASDEHVDLVSRLLSPVASVFPVPEDQINIIGAIGGSGPAFAFYLAELMATAAAEEGLDPQMAAEIAAKTLYGAGKMLVTSEEDASQLRANVTSPNGTTERSIAAFDEHGLAAAVRAAVEANIARAKELS</sequence>
<evidence type="ECO:0000313" key="10">
    <source>
        <dbReference type="EMBL" id="NLS09703.1"/>
    </source>
</evidence>
<dbReference type="InterPro" id="IPR000304">
    <property type="entry name" value="Pyrroline-COOH_reductase"/>
</dbReference>
<dbReference type="Gene3D" id="3.40.50.720">
    <property type="entry name" value="NAD(P)-binding Rossmann-like Domain"/>
    <property type="match status" value="1"/>
</dbReference>
<keyword evidence="5" id="KW-0641">Proline biosynthesis</keyword>
<dbReference type="HAMAP" id="MF_01925">
    <property type="entry name" value="P5C_reductase"/>
    <property type="match status" value="1"/>
</dbReference>
<feature type="binding site" evidence="7">
    <location>
        <position position="60"/>
    </location>
    <ligand>
        <name>NADPH</name>
        <dbReference type="ChEBI" id="CHEBI:57783"/>
    </ligand>
</feature>
<keyword evidence="3 5" id="KW-0560">Oxidoreductase</keyword>
<evidence type="ECO:0000256" key="2">
    <source>
        <dbReference type="ARBA" id="ARBA00022857"/>
    </source>
</evidence>
<dbReference type="InterPro" id="IPR036291">
    <property type="entry name" value="NAD(P)-bd_dom_sf"/>
</dbReference>
<dbReference type="RefSeq" id="WP_168887206.1">
    <property type="nucleotide sequence ID" value="NZ_JABAHY010000005.1"/>
</dbReference>
<dbReference type="Pfam" id="PF14748">
    <property type="entry name" value="P5CR_dimer"/>
    <property type="match status" value="1"/>
</dbReference>
<keyword evidence="5" id="KW-0028">Amino-acid biosynthesis</keyword>
<evidence type="ECO:0000256" key="1">
    <source>
        <dbReference type="ARBA" id="ARBA00005525"/>
    </source>
</evidence>
<keyword evidence="5" id="KW-0963">Cytoplasm</keyword>
<evidence type="ECO:0000259" key="8">
    <source>
        <dbReference type="Pfam" id="PF03807"/>
    </source>
</evidence>
<keyword evidence="11" id="KW-1185">Reference proteome</keyword>
<protein>
    <recommendedName>
        <fullName evidence="5 6">Pyrroline-5-carboxylate reductase</fullName>
        <shortName evidence="5">P5C reductase</shortName>
        <shortName evidence="5">P5CR</shortName>
        <ecNumber evidence="5 6">1.5.1.2</ecNumber>
    </recommendedName>
    <alternativeName>
        <fullName evidence="5">PCA reductase</fullName>
    </alternativeName>
</protein>
<comment type="subcellular location">
    <subcellularLocation>
        <location evidence="5">Cytoplasm</location>
    </subcellularLocation>
</comment>
<dbReference type="Pfam" id="PF03807">
    <property type="entry name" value="F420_oxidored"/>
    <property type="match status" value="1"/>
</dbReference>
<keyword evidence="2 5" id="KW-0521">NADP</keyword>
<dbReference type="InterPro" id="IPR029036">
    <property type="entry name" value="P5CR_dimer"/>
</dbReference>
<organism evidence="10 11">
    <name type="scientific">Nesterenkonia sedimenti</name>
    <dbReference type="NCBI Taxonomy" id="1463632"/>
    <lineage>
        <taxon>Bacteria</taxon>
        <taxon>Bacillati</taxon>
        <taxon>Actinomycetota</taxon>
        <taxon>Actinomycetes</taxon>
        <taxon>Micrococcales</taxon>
        <taxon>Micrococcaceae</taxon>
        <taxon>Nesterenkonia</taxon>
    </lineage>
</organism>
<dbReference type="NCBIfam" id="TIGR00112">
    <property type="entry name" value="proC"/>
    <property type="match status" value="1"/>
</dbReference>
<dbReference type="FunFam" id="1.10.3730.10:FF:000001">
    <property type="entry name" value="Pyrroline-5-carboxylate reductase"/>
    <property type="match status" value="1"/>
</dbReference>
<dbReference type="EMBL" id="JABAHY010000005">
    <property type="protein sequence ID" value="NLS09703.1"/>
    <property type="molecule type" value="Genomic_DNA"/>
</dbReference>
<dbReference type="GO" id="GO:0055129">
    <property type="term" value="P:L-proline biosynthetic process"/>
    <property type="evidence" value="ECO:0007669"/>
    <property type="project" value="UniProtKB-UniRule"/>
</dbReference>
<accession>A0A7X8TKH8</accession>
<evidence type="ECO:0000313" key="11">
    <source>
        <dbReference type="Proteomes" id="UP000523139"/>
    </source>
</evidence>
<dbReference type="AlphaFoldDB" id="A0A7X8TKH8"/>
<dbReference type="InterPro" id="IPR028939">
    <property type="entry name" value="P5C_Rdtase_cat_N"/>
</dbReference>
<dbReference type="InterPro" id="IPR008927">
    <property type="entry name" value="6-PGluconate_DH-like_C_sf"/>
</dbReference>
<dbReference type="PIRSF" id="PIRSF000193">
    <property type="entry name" value="Pyrrol-5-carb_rd"/>
    <property type="match status" value="1"/>
</dbReference>
<dbReference type="Proteomes" id="UP000523139">
    <property type="component" value="Unassembled WGS sequence"/>
</dbReference>
<gene>
    <name evidence="5 10" type="primary">proC</name>
    <name evidence="10" type="ORF">HGQ17_06725</name>
</gene>
<evidence type="ECO:0000259" key="9">
    <source>
        <dbReference type="Pfam" id="PF14748"/>
    </source>
</evidence>